<dbReference type="EMBL" id="JAKNBA010000003">
    <property type="protein sequence ID" value="MDE1241100.1"/>
    <property type="molecule type" value="Genomic_DNA"/>
</dbReference>
<dbReference type="Proteomes" id="UP001140979">
    <property type="component" value="Unassembled WGS sequence"/>
</dbReference>
<gene>
    <name evidence="1" type="ORF">L9W94_02865</name>
</gene>
<name>A0A9X4EUS6_9VIBR</name>
<evidence type="ECO:0000313" key="1">
    <source>
        <dbReference type="EMBL" id="MDE1241100.1"/>
    </source>
</evidence>
<accession>A0A9X4EUS6</accession>
<dbReference type="AlphaFoldDB" id="A0A9X4EUS6"/>
<organism evidence="1 2">
    <name type="scientific">Vibrio aestuarianus</name>
    <dbReference type="NCBI Taxonomy" id="28171"/>
    <lineage>
        <taxon>Bacteria</taxon>
        <taxon>Pseudomonadati</taxon>
        <taxon>Pseudomonadota</taxon>
        <taxon>Gammaproteobacteria</taxon>
        <taxon>Vibrionales</taxon>
        <taxon>Vibrionaceae</taxon>
        <taxon>Vibrio</taxon>
    </lineage>
</organism>
<sequence length="126" mass="14241">MRNNKFTLLISEFSVLSSNVPITLGATQALVCHYSGLDCYLEDGARIGVPEQLLIVIPLNKKISAQKQTAYNSDFSLTRDGYITEIGNRGCCYIRHRLIPDHPQQLARYLSDTVNIVNHFMKEKLL</sequence>
<protein>
    <submittedName>
        <fullName evidence="1">Uncharacterized protein</fullName>
    </submittedName>
</protein>
<reference evidence="1" key="1">
    <citation type="submission" date="2022-02" db="EMBL/GenBank/DDBJ databases">
        <title>Emergence and expansion in Europe of a Vibrio aestuarianus clonal complex pathogenic for oysters.</title>
        <authorList>
            <person name="Mesnil A."/>
            <person name="Travers M.-A."/>
        </authorList>
    </citation>
    <scope>NUCLEOTIDE SEQUENCE</scope>
    <source>
        <strain evidence="1">19_064_11T1</strain>
    </source>
</reference>
<dbReference type="RefSeq" id="WP_274682577.1">
    <property type="nucleotide sequence ID" value="NZ_JAKNAZ010000025.1"/>
</dbReference>
<proteinExistence type="predicted"/>
<comment type="caution">
    <text evidence="1">The sequence shown here is derived from an EMBL/GenBank/DDBJ whole genome shotgun (WGS) entry which is preliminary data.</text>
</comment>
<evidence type="ECO:0000313" key="2">
    <source>
        <dbReference type="Proteomes" id="UP001140979"/>
    </source>
</evidence>